<dbReference type="EMBL" id="AP028654">
    <property type="protein sequence ID" value="BEP28635.1"/>
    <property type="molecule type" value="Genomic_DNA"/>
</dbReference>
<feature type="transmembrane region" description="Helical" evidence="13">
    <location>
        <begin position="12"/>
        <end position="30"/>
    </location>
</feature>
<comment type="similarity">
    <text evidence="2">Belongs to the TrkH potassium transport family.</text>
</comment>
<feature type="binding site" evidence="12">
    <location>
        <position position="316"/>
    </location>
    <ligand>
        <name>K(+)</name>
        <dbReference type="ChEBI" id="CHEBI:29103"/>
    </ligand>
</feature>
<keyword evidence="7 13" id="KW-0812">Transmembrane</keyword>
<feature type="transmembrane region" description="Helical" evidence="13">
    <location>
        <begin position="70"/>
        <end position="91"/>
    </location>
</feature>
<keyword evidence="3" id="KW-0813">Transport</keyword>
<organism evidence="14 15">
    <name type="scientific">Helicovermis profundi</name>
    <dbReference type="NCBI Taxonomy" id="3065157"/>
    <lineage>
        <taxon>Bacteria</taxon>
        <taxon>Bacillati</taxon>
        <taxon>Bacillota</taxon>
        <taxon>Clostridia</taxon>
        <taxon>Helicovermis</taxon>
    </lineage>
</organism>
<feature type="binding site" evidence="12">
    <location>
        <position position="220"/>
    </location>
    <ligand>
        <name>K(+)</name>
        <dbReference type="ChEBI" id="CHEBI:29103"/>
    </ligand>
</feature>
<feature type="transmembrane region" description="Helical" evidence="13">
    <location>
        <begin position="455"/>
        <end position="475"/>
    </location>
</feature>
<evidence type="ECO:0000256" key="11">
    <source>
        <dbReference type="ARBA" id="ARBA00023136"/>
    </source>
</evidence>
<keyword evidence="15" id="KW-1185">Reference proteome</keyword>
<evidence type="ECO:0000256" key="3">
    <source>
        <dbReference type="ARBA" id="ARBA00022448"/>
    </source>
</evidence>
<feature type="transmembrane region" description="Helical" evidence="13">
    <location>
        <begin position="333"/>
        <end position="358"/>
    </location>
</feature>
<accession>A0AAU9E3W1</accession>
<dbReference type="Pfam" id="PF02386">
    <property type="entry name" value="TrkH"/>
    <property type="match status" value="1"/>
</dbReference>
<keyword evidence="11 13" id="KW-0472">Membrane</keyword>
<feature type="transmembrane region" description="Helical" evidence="13">
    <location>
        <begin position="391"/>
        <end position="412"/>
    </location>
</feature>
<dbReference type="RefSeq" id="WP_338536945.1">
    <property type="nucleotide sequence ID" value="NZ_AP028654.1"/>
</dbReference>
<keyword evidence="10" id="KW-0406">Ion transport</keyword>
<evidence type="ECO:0000313" key="14">
    <source>
        <dbReference type="EMBL" id="BEP28635.1"/>
    </source>
</evidence>
<evidence type="ECO:0000256" key="12">
    <source>
        <dbReference type="PIRSR" id="PIRSR006247-1"/>
    </source>
</evidence>
<feature type="binding site" evidence="12">
    <location>
        <position position="112"/>
    </location>
    <ligand>
        <name>K(+)</name>
        <dbReference type="ChEBI" id="CHEBI:29103"/>
    </ligand>
</feature>
<feature type="binding site" evidence="12">
    <location>
        <position position="111"/>
    </location>
    <ligand>
        <name>K(+)</name>
        <dbReference type="ChEBI" id="CHEBI:29103"/>
    </ligand>
</feature>
<reference evidence="14 15" key="1">
    <citation type="submission" date="2023-08" db="EMBL/GenBank/DDBJ databases">
        <title>Helicovermis profunda gen. nov., sp. nov., a novel mesophilic, fermentative bacterium within the Bacillota from a deep-sea hydrothermal vent chimney.</title>
        <authorList>
            <person name="Miyazaki U."/>
            <person name="Mizutani D."/>
            <person name="Hashimoto Y."/>
            <person name="Tame A."/>
            <person name="Sawayama S."/>
            <person name="Miyazaki J."/>
            <person name="Takai K."/>
            <person name="Nakagawa S."/>
        </authorList>
    </citation>
    <scope>NUCLEOTIDE SEQUENCE [LARGE SCALE GENOMIC DNA]</scope>
    <source>
        <strain evidence="14 15">S502</strain>
    </source>
</reference>
<keyword evidence="8 12" id="KW-0630">Potassium</keyword>
<dbReference type="GO" id="GO:0015379">
    <property type="term" value="F:potassium:chloride symporter activity"/>
    <property type="evidence" value="ECO:0007669"/>
    <property type="project" value="InterPro"/>
</dbReference>
<dbReference type="AlphaFoldDB" id="A0AAU9E3W1"/>
<dbReference type="Proteomes" id="UP001321786">
    <property type="component" value="Chromosome"/>
</dbReference>
<evidence type="ECO:0000256" key="4">
    <source>
        <dbReference type="ARBA" id="ARBA00022475"/>
    </source>
</evidence>
<sequence length="484" mass="53697">MNYKMIFKVLGYLLLIIAVSMIPPFLISLFKEQYDMIAFAISIVLTFSIGFILTRIKLENTNTKIKAKEGLVIVTLGWIFASIFGALPFYISGSIPSYVDAFFETVSGFTTTGATIINDIEVLPMGILFWRSFTHWIGGMGILVVAVAVLPMMGAGGFHVFKAESPGPIADKIVPRIKDTAKILYATYIIISILEFILLLFGGMTPFESIVHTFGTLGTGGFSTRNGSIGAFNSSYIFIVISIFMIMSGANFSLYYDLYKGKWRDVIKNSELKLYLSIIAISVFLITLDTNFHLYHNLFNAFKHSLFQVSSIITTTGYTTFDYEKWSSFSKSILFLLMFVGGSAGSTGGSIKVIRILALLKLVKRELTKIIHPRAIVSVKFGNKPVSEDTLLNISSFFMLYMLIFILGTVIISFENISFISAASAVAATLGNIGPGFEFVGPTHTYSNFSDFSKILLSFLMLLGRLELFTVIALLTPKFWKREL</sequence>
<feature type="transmembrane region" description="Helical" evidence="13">
    <location>
        <begin position="182"/>
        <end position="204"/>
    </location>
</feature>
<evidence type="ECO:0000256" key="10">
    <source>
        <dbReference type="ARBA" id="ARBA00023065"/>
    </source>
</evidence>
<comment type="subcellular location">
    <subcellularLocation>
        <location evidence="1">Cell inner membrane</location>
        <topology evidence="1">Multi-pass membrane protein</topology>
    </subcellularLocation>
</comment>
<evidence type="ECO:0000256" key="5">
    <source>
        <dbReference type="ARBA" id="ARBA00022519"/>
    </source>
</evidence>
<keyword evidence="9 13" id="KW-1133">Transmembrane helix</keyword>
<keyword evidence="5" id="KW-0997">Cell inner membrane</keyword>
<dbReference type="KEGG" id="hprf:HLPR_09660"/>
<evidence type="ECO:0000256" key="6">
    <source>
        <dbReference type="ARBA" id="ARBA00022538"/>
    </source>
</evidence>
<dbReference type="PANTHER" id="PTHR32024">
    <property type="entry name" value="TRK SYSTEM POTASSIUM UPTAKE PROTEIN TRKG-RELATED"/>
    <property type="match status" value="1"/>
</dbReference>
<evidence type="ECO:0000313" key="15">
    <source>
        <dbReference type="Proteomes" id="UP001321786"/>
    </source>
</evidence>
<dbReference type="InterPro" id="IPR003445">
    <property type="entry name" value="Cat_transpt"/>
</dbReference>
<gene>
    <name evidence="14" type="ORF">HLPR_09660</name>
</gene>
<dbReference type="InterPro" id="IPR004772">
    <property type="entry name" value="TrkH"/>
</dbReference>
<keyword evidence="6" id="KW-0633">Potassium transport</keyword>
<feature type="transmembrane region" description="Helical" evidence="13">
    <location>
        <begin position="36"/>
        <end position="58"/>
    </location>
</feature>
<feature type="transmembrane region" description="Helical" evidence="13">
    <location>
        <begin position="235"/>
        <end position="254"/>
    </location>
</feature>
<dbReference type="GO" id="GO:0005886">
    <property type="term" value="C:plasma membrane"/>
    <property type="evidence" value="ECO:0007669"/>
    <property type="project" value="UniProtKB-SubCell"/>
</dbReference>
<feature type="transmembrane region" description="Helical" evidence="13">
    <location>
        <begin position="133"/>
        <end position="161"/>
    </location>
</feature>
<evidence type="ECO:0000256" key="13">
    <source>
        <dbReference type="SAM" id="Phobius"/>
    </source>
</evidence>
<evidence type="ECO:0000256" key="7">
    <source>
        <dbReference type="ARBA" id="ARBA00022692"/>
    </source>
</evidence>
<protein>
    <submittedName>
        <fullName evidence="14">TrkH family potassium uptake protein</fullName>
    </submittedName>
</protein>
<keyword evidence="12" id="KW-0479">Metal-binding</keyword>
<evidence type="ECO:0000256" key="9">
    <source>
        <dbReference type="ARBA" id="ARBA00022989"/>
    </source>
</evidence>
<feature type="binding site" evidence="12">
    <location>
        <position position="432"/>
    </location>
    <ligand>
        <name>K(+)</name>
        <dbReference type="ChEBI" id="CHEBI:29103"/>
    </ligand>
</feature>
<dbReference type="GO" id="GO:0046872">
    <property type="term" value="F:metal ion binding"/>
    <property type="evidence" value="ECO:0007669"/>
    <property type="project" value="UniProtKB-KW"/>
</dbReference>
<name>A0AAU9E3W1_9FIRM</name>
<keyword evidence="4" id="KW-1003">Cell membrane</keyword>
<feature type="binding site" evidence="12">
    <location>
        <position position="315"/>
    </location>
    <ligand>
        <name>K(+)</name>
        <dbReference type="ChEBI" id="CHEBI:29103"/>
    </ligand>
</feature>
<evidence type="ECO:0000256" key="2">
    <source>
        <dbReference type="ARBA" id="ARBA00009137"/>
    </source>
</evidence>
<evidence type="ECO:0000256" key="8">
    <source>
        <dbReference type="ARBA" id="ARBA00022958"/>
    </source>
</evidence>
<proteinExistence type="inferred from homology"/>
<feature type="transmembrane region" description="Helical" evidence="13">
    <location>
        <begin position="274"/>
        <end position="295"/>
    </location>
</feature>
<evidence type="ECO:0000256" key="1">
    <source>
        <dbReference type="ARBA" id="ARBA00004429"/>
    </source>
</evidence>
<dbReference type="PANTHER" id="PTHR32024:SF2">
    <property type="entry name" value="TRK SYSTEM POTASSIUM UPTAKE PROTEIN TRKG-RELATED"/>
    <property type="match status" value="1"/>
</dbReference>
<dbReference type="PIRSF" id="PIRSF006247">
    <property type="entry name" value="TrkH"/>
    <property type="match status" value="1"/>
</dbReference>